<dbReference type="SUPFAM" id="SSF52540">
    <property type="entry name" value="P-loop containing nucleoside triphosphate hydrolases"/>
    <property type="match status" value="1"/>
</dbReference>
<keyword evidence="2" id="KW-1185">Reference proteome</keyword>
<evidence type="ECO:0000313" key="1">
    <source>
        <dbReference type="EMBL" id="GHO49559.1"/>
    </source>
</evidence>
<organism evidence="1 2">
    <name type="scientific">Ktedonospora formicarum</name>
    <dbReference type="NCBI Taxonomy" id="2778364"/>
    <lineage>
        <taxon>Bacteria</taxon>
        <taxon>Bacillati</taxon>
        <taxon>Chloroflexota</taxon>
        <taxon>Ktedonobacteria</taxon>
        <taxon>Ktedonobacterales</taxon>
        <taxon>Ktedonobacteraceae</taxon>
        <taxon>Ktedonospora</taxon>
    </lineage>
</organism>
<accession>A0A8J3I4X5</accession>
<dbReference type="InterPro" id="IPR027417">
    <property type="entry name" value="P-loop_NTPase"/>
</dbReference>
<dbReference type="RefSeq" id="WP_220198670.1">
    <property type="nucleotide sequence ID" value="NZ_BNJF01000005.1"/>
</dbReference>
<dbReference type="Proteomes" id="UP000612362">
    <property type="component" value="Unassembled WGS sequence"/>
</dbReference>
<name>A0A8J3I4X5_9CHLR</name>
<sequence length="182" mass="20631">MIYLIGGAPRVGKTILAQQLCTTLKIGWISTDLLMDLLRVANTPGRKMKWDASPEAITAAAEWFFPYLDRFIWGISSFTDDYVIEGVDFLPAQVAQLSTQYTIRSVFLGYSHMTLENFTQFPGRSKGYANLPEAHRRQIVEDVPLWSAFIRQEAERLGYPYIDMVGNFSQHQAKAELMLTGV</sequence>
<gene>
    <name evidence="1" type="ORF">KSX_77220</name>
</gene>
<comment type="caution">
    <text evidence="1">The sequence shown here is derived from an EMBL/GenBank/DDBJ whole genome shotgun (WGS) entry which is preliminary data.</text>
</comment>
<reference evidence="1" key="1">
    <citation type="submission" date="2020-10" db="EMBL/GenBank/DDBJ databases">
        <title>Taxonomic study of unclassified bacteria belonging to the class Ktedonobacteria.</title>
        <authorList>
            <person name="Yabe S."/>
            <person name="Wang C.M."/>
            <person name="Zheng Y."/>
            <person name="Sakai Y."/>
            <person name="Cavaletti L."/>
            <person name="Monciardini P."/>
            <person name="Donadio S."/>
        </authorList>
    </citation>
    <scope>NUCLEOTIDE SEQUENCE</scope>
    <source>
        <strain evidence="1">SOSP1-1</strain>
    </source>
</reference>
<evidence type="ECO:0000313" key="2">
    <source>
        <dbReference type="Proteomes" id="UP000612362"/>
    </source>
</evidence>
<proteinExistence type="predicted"/>
<dbReference type="AlphaFoldDB" id="A0A8J3I4X5"/>
<dbReference type="EMBL" id="BNJF01000005">
    <property type="protein sequence ID" value="GHO49559.1"/>
    <property type="molecule type" value="Genomic_DNA"/>
</dbReference>
<protein>
    <submittedName>
        <fullName evidence="1">Uncharacterized protein</fullName>
    </submittedName>
</protein>